<gene>
    <name evidence="1" type="ORF">LCGC14_0735570</name>
</gene>
<evidence type="ECO:0000313" key="1">
    <source>
        <dbReference type="EMBL" id="KKN40217.1"/>
    </source>
</evidence>
<proteinExistence type="predicted"/>
<protein>
    <submittedName>
        <fullName evidence="1">Uncharacterized protein</fullName>
    </submittedName>
</protein>
<sequence length="94" mass="10523">MRTLYTLGLAFLLAGCDSGRGIEGTYVADQSGFEFIFDGDGTVRMIGFFDQAVEFDYEVADNEIKLVTPEGRVVLTRLENGNFDSPWGEMVRQR</sequence>
<dbReference type="EMBL" id="LAZR01001717">
    <property type="protein sequence ID" value="KKN40217.1"/>
    <property type="molecule type" value="Genomic_DNA"/>
</dbReference>
<organism evidence="1">
    <name type="scientific">marine sediment metagenome</name>
    <dbReference type="NCBI Taxonomy" id="412755"/>
    <lineage>
        <taxon>unclassified sequences</taxon>
        <taxon>metagenomes</taxon>
        <taxon>ecological metagenomes</taxon>
    </lineage>
</organism>
<dbReference type="AlphaFoldDB" id="A0A0F9QT70"/>
<reference evidence="1" key="1">
    <citation type="journal article" date="2015" name="Nature">
        <title>Complex archaea that bridge the gap between prokaryotes and eukaryotes.</title>
        <authorList>
            <person name="Spang A."/>
            <person name="Saw J.H."/>
            <person name="Jorgensen S.L."/>
            <person name="Zaremba-Niedzwiedzka K."/>
            <person name="Martijn J."/>
            <person name="Lind A.E."/>
            <person name="van Eijk R."/>
            <person name="Schleper C."/>
            <person name="Guy L."/>
            <person name="Ettema T.J."/>
        </authorList>
    </citation>
    <scope>NUCLEOTIDE SEQUENCE</scope>
</reference>
<comment type="caution">
    <text evidence="1">The sequence shown here is derived from an EMBL/GenBank/DDBJ whole genome shotgun (WGS) entry which is preliminary data.</text>
</comment>
<accession>A0A0F9QT70</accession>
<dbReference type="PROSITE" id="PS51257">
    <property type="entry name" value="PROKAR_LIPOPROTEIN"/>
    <property type="match status" value="1"/>
</dbReference>
<name>A0A0F9QT70_9ZZZZ</name>